<evidence type="ECO:0000313" key="4">
    <source>
        <dbReference type="EMBL" id="MDX8418504.1"/>
    </source>
</evidence>
<feature type="compositionally biased region" description="Basic and acidic residues" evidence="1">
    <location>
        <begin position="680"/>
        <end position="708"/>
    </location>
</feature>
<protein>
    <submittedName>
        <fullName evidence="4">DUF262 domain-containing protein</fullName>
    </submittedName>
</protein>
<organism evidence="4 5">
    <name type="scientific">Grylomicrobium aquisgranensis</name>
    <dbReference type="NCBI Taxonomy" id="2926318"/>
    <lineage>
        <taxon>Bacteria</taxon>
        <taxon>Bacillati</taxon>
        <taxon>Bacillota</taxon>
        <taxon>Erysipelotrichia</taxon>
        <taxon>Erysipelotrichales</taxon>
        <taxon>Erysipelotrichaceae</taxon>
        <taxon>Grylomicrobium</taxon>
    </lineage>
</organism>
<evidence type="ECO:0000256" key="1">
    <source>
        <dbReference type="SAM" id="MobiDB-lite"/>
    </source>
</evidence>
<dbReference type="Pfam" id="PF07510">
    <property type="entry name" value="GmrSD_C"/>
    <property type="match status" value="1"/>
</dbReference>
<evidence type="ECO:0000313" key="5">
    <source>
        <dbReference type="Proteomes" id="UP001286174"/>
    </source>
</evidence>
<accession>A0AB35U1I0</accession>
<evidence type="ECO:0000259" key="2">
    <source>
        <dbReference type="Pfam" id="PF03235"/>
    </source>
</evidence>
<reference evidence="4 5" key="1">
    <citation type="submission" date="2022-03" db="EMBL/GenBank/DDBJ databases">
        <title>Novel taxa within the pig intestine.</title>
        <authorList>
            <person name="Wylensek D."/>
            <person name="Bishof K."/>
            <person name="Afrizal A."/>
            <person name="Clavel T."/>
        </authorList>
    </citation>
    <scope>NUCLEOTIDE SEQUENCE [LARGE SCALE GENOMIC DNA]</scope>
    <source>
        <strain evidence="4 5">CLA-KB-P133</strain>
    </source>
</reference>
<gene>
    <name evidence="4" type="ORF">MOZ60_00170</name>
</gene>
<feature type="compositionally biased region" description="Basic and acidic residues" evidence="1">
    <location>
        <begin position="732"/>
        <end position="742"/>
    </location>
</feature>
<feature type="compositionally biased region" description="Polar residues" evidence="1">
    <location>
        <begin position="815"/>
        <end position="826"/>
    </location>
</feature>
<dbReference type="RefSeq" id="WP_370595214.1">
    <property type="nucleotide sequence ID" value="NZ_JALBUR010000001.1"/>
</dbReference>
<dbReference type="EMBL" id="JALBUR010000001">
    <property type="protein sequence ID" value="MDX8418504.1"/>
    <property type="molecule type" value="Genomic_DNA"/>
</dbReference>
<dbReference type="Proteomes" id="UP001286174">
    <property type="component" value="Unassembled WGS sequence"/>
</dbReference>
<feature type="compositionally biased region" description="Basic residues" evidence="1">
    <location>
        <begin position="709"/>
        <end position="719"/>
    </location>
</feature>
<keyword evidence="5" id="KW-1185">Reference proteome</keyword>
<feature type="compositionally biased region" description="Polar residues" evidence="1">
    <location>
        <begin position="749"/>
        <end position="768"/>
    </location>
</feature>
<comment type="caution">
    <text evidence="4">The sequence shown here is derived from an EMBL/GenBank/DDBJ whole genome shotgun (WGS) entry which is preliminary data.</text>
</comment>
<dbReference type="InterPro" id="IPR011089">
    <property type="entry name" value="GmrSD_C"/>
</dbReference>
<sequence>MQKQPVRGNLSDFIKANMGSQFVIPVYQRNYAWNPEKETARFMDDIQDLLVQTNASHFLGIIIYMETSLSGVFRQLQIVDGQQRLTTAFIFLLALKKTALEKNDEETAGIIDDYYLFNKHAPQNAALRLKPAVSSDDVYARLVYGNVDSFSQHDKDTYVYRNYEYICRRIRKLAEIYSLQQILDTLSRVDILEFPLSAGDNAQQIFESINAAGAPLTSADLIRNYILMNHPDDLQERLYRMYWQPLEQQFTDSRRLEEFFRYYLAIKTYSLLSRKDVYEGFKQYWHSRKESTENLLQEINRYAGYYDRIYHGEMEGTEAEAACAAFRVSASRLPAPFLMEAARLYLQNQIPESAFARTVCLIDSYLTRRALCGMDNSQLGRYFPILLRSVMRTFTKTHGDFHAITVNDLVTYNRSNANVMPTDEQLRGQLKEINAYSLMVLRPVLERIEQDGASVKVDTSSLNIEHIMPQHPNAWWKKHAGTANEDEYAFYANLIGNLTLCAQDDNTRMGNEDFAYKKKILEKTMHIRMNTEILQSPVWNKDTILKRCDELAERIIAIYPYEEENVRQDERTEDDVLVLSSPSANARAIFHHSMNIEVLPGTVFKAYGQRDMRRMHRMYDDFLARGIVSEDDSGMAHFVQNAEFASLNEAAQFLMHRGGENTSAWTYEDGRRIGGTSKELAEAVKRKKEAVNTEDIQKKTNPEKQEHKQNRKPVHHRSTHTADAHGKHAHSEKKSRPADTKPVKKAAHQNASGHAHTNTKAKTGTHAGNTKHRSASVKAASSKKPGAQTNHRVSGKAGNRSSSRRRNNRGFAPQSAHSLSEKQTVAITRFAGQGS</sequence>
<feature type="domain" description="GmrSD restriction endonucleases N-terminal" evidence="2">
    <location>
        <begin position="19"/>
        <end position="226"/>
    </location>
</feature>
<dbReference type="InterPro" id="IPR004919">
    <property type="entry name" value="GmrSD_N"/>
</dbReference>
<evidence type="ECO:0000259" key="3">
    <source>
        <dbReference type="Pfam" id="PF07510"/>
    </source>
</evidence>
<name>A0AB35U1I0_9FIRM</name>
<feature type="domain" description="GmrSD restriction endonucleases C-terminal" evidence="3">
    <location>
        <begin position="421"/>
        <end position="553"/>
    </location>
</feature>
<dbReference type="Pfam" id="PF03235">
    <property type="entry name" value="GmrSD_N"/>
    <property type="match status" value="1"/>
</dbReference>
<feature type="region of interest" description="Disordered" evidence="1">
    <location>
        <begin position="680"/>
        <end position="835"/>
    </location>
</feature>
<dbReference type="PANTHER" id="PTHR35149:SF2">
    <property type="entry name" value="DUF262 DOMAIN-CONTAINING PROTEIN"/>
    <property type="match status" value="1"/>
</dbReference>
<proteinExistence type="predicted"/>
<dbReference type="AlphaFoldDB" id="A0AB35U1I0"/>
<dbReference type="PANTHER" id="PTHR35149">
    <property type="entry name" value="SLL5132 PROTEIN"/>
    <property type="match status" value="1"/>
</dbReference>